<gene>
    <name evidence="1" type="ORF">HHL15_07260</name>
</gene>
<evidence type="ECO:0000313" key="1">
    <source>
        <dbReference type="EMBL" id="NML25535.1"/>
    </source>
</evidence>
<accession>A0A848G3H4</accession>
<reference evidence="1 2" key="1">
    <citation type="submission" date="2020-04" db="EMBL/GenBank/DDBJ databases">
        <title>Zoogloea sp. G-4-1-14 isolated from soil.</title>
        <authorList>
            <person name="Dahal R.H."/>
        </authorList>
    </citation>
    <scope>NUCLEOTIDE SEQUENCE [LARGE SCALE GENOMIC DNA]</scope>
    <source>
        <strain evidence="1 2">G-4-1-14</strain>
    </source>
</reference>
<keyword evidence="2" id="KW-1185">Reference proteome</keyword>
<dbReference type="AlphaFoldDB" id="A0A848G3H4"/>
<dbReference type="RefSeq" id="WP_169145160.1">
    <property type="nucleotide sequence ID" value="NZ_JABBGA010000004.1"/>
</dbReference>
<sequence length="152" mass="16728">MNIHHSSDFEISLEDEDTEPHFSAEIDADSADGDDLPVLTEVVSERVEPYIGESTPIILEPLTPDPAPFAAPAGIGPEAATNLMAERLIALETAISRHIEDWMANELPQLMSRELDEFADRIRVKAVAHLRSTLLPLISTEIADNLDDDRST</sequence>
<proteinExistence type="predicted"/>
<organism evidence="1 2">
    <name type="scientific">Zoogloea dura</name>
    <dbReference type="NCBI Taxonomy" id="2728840"/>
    <lineage>
        <taxon>Bacteria</taxon>
        <taxon>Pseudomonadati</taxon>
        <taxon>Pseudomonadota</taxon>
        <taxon>Betaproteobacteria</taxon>
        <taxon>Rhodocyclales</taxon>
        <taxon>Zoogloeaceae</taxon>
        <taxon>Zoogloea</taxon>
    </lineage>
</organism>
<name>A0A848G3H4_9RHOO</name>
<dbReference type="Proteomes" id="UP000580043">
    <property type="component" value="Unassembled WGS sequence"/>
</dbReference>
<protein>
    <recommendedName>
        <fullName evidence="3">DUF2486 family protein</fullName>
    </recommendedName>
</protein>
<comment type="caution">
    <text evidence="1">The sequence shown here is derived from an EMBL/GenBank/DDBJ whole genome shotgun (WGS) entry which is preliminary data.</text>
</comment>
<dbReference type="EMBL" id="JABBGA010000004">
    <property type="protein sequence ID" value="NML25535.1"/>
    <property type="molecule type" value="Genomic_DNA"/>
</dbReference>
<evidence type="ECO:0000313" key="2">
    <source>
        <dbReference type="Proteomes" id="UP000580043"/>
    </source>
</evidence>
<evidence type="ECO:0008006" key="3">
    <source>
        <dbReference type="Google" id="ProtNLM"/>
    </source>
</evidence>